<evidence type="ECO:0000256" key="1">
    <source>
        <dbReference type="SAM" id="MobiDB-lite"/>
    </source>
</evidence>
<reference evidence="2 3" key="1">
    <citation type="submission" date="2016-10" db="EMBL/GenBank/DDBJ databases">
        <authorList>
            <person name="de Groot N.N."/>
        </authorList>
    </citation>
    <scope>NUCLEOTIDE SEQUENCE [LARGE SCALE GENOMIC DNA]</scope>
    <source>
        <strain evidence="2 3">MT12</strain>
    </source>
</reference>
<organism evidence="2 3">
    <name type="scientific">Bradyrhizobium erythrophlei</name>
    <dbReference type="NCBI Taxonomy" id="1437360"/>
    <lineage>
        <taxon>Bacteria</taxon>
        <taxon>Pseudomonadati</taxon>
        <taxon>Pseudomonadota</taxon>
        <taxon>Alphaproteobacteria</taxon>
        <taxon>Hyphomicrobiales</taxon>
        <taxon>Nitrobacteraceae</taxon>
        <taxon>Bradyrhizobium</taxon>
    </lineage>
</organism>
<feature type="compositionally biased region" description="Polar residues" evidence="1">
    <location>
        <begin position="104"/>
        <end position="115"/>
    </location>
</feature>
<dbReference type="RefSeq" id="WP_092124750.1">
    <property type="nucleotide sequence ID" value="NZ_FNTH01000001.1"/>
</dbReference>
<dbReference type="AlphaFoldDB" id="A0A1H5HQL0"/>
<sequence>MTKDSRRPPPITVEEAAELRRARDRMIARDRLIDEMVDNNEMQIKNEHARGGAEIELACAVRGAARAESGSDAHAELERAISRLEMLREEHRRLVAEREWLNTSLREIDNGPSSGEHQRSGHA</sequence>
<dbReference type="Proteomes" id="UP000198992">
    <property type="component" value="Unassembled WGS sequence"/>
</dbReference>
<feature type="region of interest" description="Disordered" evidence="1">
    <location>
        <begin position="104"/>
        <end position="123"/>
    </location>
</feature>
<protein>
    <submittedName>
        <fullName evidence="2">Uncharacterized protein</fullName>
    </submittedName>
</protein>
<evidence type="ECO:0000313" key="3">
    <source>
        <dbReference type="Proteomes" id="UP000198992"/>
    </source>
</evidence>
<gene>
    <name evidence="2" type="ORF">SAMN05444164_7572</name>
</gene>
<dbReference type="OrthoDB" id="8234800at2"/>
<evidence type="ECO:0000313" key="2">
    <source>
        <dbReference type="EMBL" id="SEE29608.1"/>
    </source>
</evidence>
<name>A0A1H5HQL0_9BRAD</name>
<dbReference type="EMBL" id="FNTH01000001">
    <property type="protein sequence ID" value="SEE29608.1"/>
    <property type="molecule type" value="Genomic_DNA"/>
</dbReference>
<accession>A0A1H5HQL0</accession>
<proteinExistence type="predicted"/>